<evidence type="ECO:0000256" key="1">
    <source>
        <dbReference type="SAM" id="SignalP"/>
    </source>
</evidence>
<keyword evidence="3" id="KW-1185">Reference proteome</keyword>
<keyword evidence="1" id="KW-0732">Signal</keyword>
<feature type="signal peptide" evidence="1">
    <location>
        <begin position="1"/>
        <end position="17"/>
    </location>
</feature>
<organism evidence="2 3">
    <name type="scientific">Lophiotrema nucula</name>
    <dbReference type="NCBI Taxonomy" id="690887"/>
    <lineage>
        <taxon>Eukaryota</taxon>
        <taxon>Fungi</taxon>
        <taxon>Dikarya</taxon>
        <taxon>Ascomycota</taxon>
        <taxon>Pezizomycotina</taxon>
        <taxon>Dothideomycetes</taxon>
        <taxon>Pleosporomycetidae</taxon>
        <taxon>Pleosporales</taxon>
        <taxon>Lophiotremataceae</taxon>
        <taxon>Lophiotrema</taxon>
    </lineage>
</organism>
<sequence>MRSIHFLIPSLAAVGAAFPTIPLPNIFRRDDNLCPALSVGDASATCNSNGNINIFFGKDSVNLGDRIIDDIHNQLASVCHEHGSCDTNDVIFTTAAWAQRDYEPGTITIQPDGEYPTWIRNGLLDTLMAAVKAIAKCESGVYIGPQCMIRPCDLPEHTPYTQCTVPNYWGINYQGPDTCSGCAPPFMNFAVSMETVDDKLCEELLGAANGLSTIAGSVTGEPGAAVGGTLSGIFTLAALFCDQH</sequence>
<dbReference type="OrthoDB" id="4704201at2759"/>
<evidence type="ECO:0000313" key="3">
    <source>
        <dbReference type="Proteomes" id="UP000799770"/>
    </source>
</evidence>
<protein>
    <submittedName>
        <fullName evidence="2">Uncharacterized protein</fullName>
    </submittedName>
</protein>
<dbReference type="AlphaFoldDB" id="A0A6A5YXG8"/>
<dbReference type="EMBL" id="ML977333">
    <property type="protein sequence ID" value="KAF2111832.1"/>
    <property type="molecule type" value="Genomic_DNA"/>
</dbReference>
<accession>A0A6A5YXG8</accession>
<evidence type="ECO:0000313" key="2">
    <source>
        <dbReference type="EMBL" id="KAF2111832.1"/>
    </source>
</evidence>
<reference evidence="2" key="1">
    <citation type="journal article" date="2020" name="Stud. Mycol.">
        <title>101 Dothideomycetes genomes: a test case for predicting lifestyles and emergence of pathogens.</title>
        <authorList>
            <person name="Haridas S."/>
            <person name="Albert R."/>
            <person name="Binder M."/>
            <person name="Bloem J."/>
            <person name="Labutti K."/>
            <person name="Salamov A."/>
            <person name="Andreopoulos B."/>
            <person name="Baker S."/>
            <person name="Barry K."/>
            <person name="Bills G."/>
            <person name="Bluhm B."/>
            <person name="Cannon C."/>
            <person name="Castanera R."/>
            <person name="Culley D."/>
            <person name="Daum C."/>
            <person name="Ezra D."/>
            <person name="Gonzalez J."/>
            <person name="Henrissat B."/>
            <person name="Kuo A."/>
            <person name="Liang C."/>
            <person name="Lipzen A."/>
            <person name="Lutzoni F."/>
            <person name="Magnuson J."/>
            <person name="Mondo S."/>
            <person name="Nolan M."/>
            <person name="Ohm R."/>
            <person name="Pangilinan J."/>
            <person name="Park H.-J."/>
            <person name="Ramirez L."/>
            <person name="Alfaro M."/>
            <person name="Sun H."/>
            <person name="Tritt A."/>
            <person name="Yoshinaga Y."/>
            <person name="Zwiers L.-H."/>
            <person name="Turgeon B."/>
            <person name="Goodwin S."/>
            <person name="Spatafora J."/>
            <person name="Crous P."/>
            <person name="Grigoriev I."/>
        </authorList>
    </citation>
    <scope>NUCLEOTIDE SEQUENCE</scope>
    <source>
        <strain evidence="2">CBS 627.86</strain>
    </source>
</reference>
<feature type="chain" id="PRO_5025353489" evidence="1">
    <location>
        <begin position="18"/>
        <end position="244"/>
    </location>
</feature>
<gene>
    <name evidence="2" type="ORF">BDV96DRAFT_634595</name>
</gene>
<proteinExistence type="predicted"/>
<name>A0A6A5YXG8_9PLEO</name>
<dbReference type="Proteomes" id="UP000799770">
    <property type="component" value="Unassembled WGS sequence"/>
</dbReference>